<dbReference type="InterPro" id="IPR000843">
    <property type="entry name" value="HTH_LacI"/>
</dbReference>
<name>A0A1H6CI21_9BACT</name>
<dbReference type="InterPro" id="IPR010982">
    <property type="entry name" value="Lambda_DNA-bd_dom_sf"/>
</dbReference>
<dbReference type="CDD" id="cd01392">
    <property type="entry name" value="HTH_LacI"/>
    <property type="match status" value="1"/>
</dbReference>
<keyword evidence="1" id="KW-0805">Transcription regulation</keyword>
<dbReference type="GO" id="GO:0000976">
    <property type="term" value="F:transcription cis-regulatory region binding"/>
    <property type="evidence" value="ECO:0007669"/>
    <property type="project" value="TreeGrafter"/>
</dbReference>
<evidence type="ECO:0000313" key="5">
    <source>
        <dbReference type="EMBL" id="SEG72542.1"/>
    </source>
</evidence>
<dbReference type="PANTHER" id="PTHR30146">
    <property type="entry name" value="LACI-RELATED TRANSCRIPTIONAL REPRESSOR"/>
    <property type="match status" value="1"/>
</dbReference>
<protein>
    <submittedName>
        <fullName evidence="5">Transcriptional regulator, LacI family</fullName>
    </submittedName>
</protein>
<dbReference type="Gene3D" id="3.40.50.2300">
    <property type="match status" value="2"/>
</dbReference>
<keyword evidence="2" id="KW-0238">DNA-binding</keyword>
<dbReference type="SUPFAM" id="SSF47413">
    <property type="entry name" value="lambda repressor-like DNA-binding domains"/>
    <property type="match status" value="1"/>
</dbReference>
<dbReference type="EMBL" id="FNVA01000012">
    <property type="protein sequence ID" value="SEG72542.1"/>
    <property type="molecule type" value="Genomic_DNA"/>
</dbReference>
<dbReference type="Gene3D" id="1.10.260.40">
    <property type="entry name" value="lambda repressor-like DNA-binding domains"/>
    <property type="match status" value="1"/>
</dbReference>
<accession>A0A1H6CI21</accession>
<dbReference type="Proteomes" id="UP000236728">
    <property type="component" value="Unassembled WGS sequence"/>
</dbReference>
<keyword evidence="3" id="KW-0804">Transcription</keyword>
<dbReference type="RefSeq" id="WP_103935406.1">
    <property type="nucleotide sequence ID" value="NZ_FNVA01000012.1"/>
</dbReference>
<reference evidence="5 6" key="1">
    <citation type="submission" date="2016-10" db="EMBL/GenBank/DDBJ databases">
        <authorList>
            <person name="de Groot N.N."/>
        </authorList>
    </citation>
    <scope>NUCLEOTIDE SEQUENCE [LARGE SCALE GENOMIC DNA]</scope>
    <source>
        <strain evidence="5 6">DSM 22489</strain>
    </source>
</reference>
<keyword evidence="6" id="KW-1185">Reference proteome</keyword>
<evidence type="ECO:0000256" key="3">
    <source>
        <dbReference type="ARBA" id="ARBA00023163"/>
    </source>
</evidence>
<dbReference type="InterPro" id="IPR025997">
    <property type="entry name" value="SBP_2_dom"/>
</dbReference>
<evidence type="ECO:0000313" key="6">
    <source>
        <dbReference type="Proteomes" id="UP000236728"/>
    </source>
</evidence>
<feature type="domain" description="HTH lacI-type" evidence="4">
    <location>
        <begin position="8"/>
        <end position="62"/>
    </location>
</feature>
<organism evidence="5 6">
    <name type="scientific">Bryocella elongata</name>
    <dbReference type="NCBI Taxonomy" id="863522"/>
    <lineage>
        <taxon>Bacteria</taxon>
        <taxon>Pseudomonadati</taxon>
        <taxon>Acidobacteriota</taxon>
        <taxon>Terriglobia</taxon>
        <taxon>Terriglobales</taxon>
        <taxon>Acidobacteriaceae</taxon>
        <taxon>Bryocella</taxon>
    </lineage>
</organism>
<dbReference type="SUPFAM" id="SSF53822">
    <property type="entry name" value="Periplasmic binding protein-like I"/>
    <property type="match status" value="1"/>
</dbReference>
<dbReference type="OrthoDB" id="569491at2"/>
<evidence type="ECO:0000256" key="1">
    <source>
        <dbReference type="ARBA" id="ARBA00023015"/>
    </source>
</evidence>
<dbReference type="InterPro" id="IPR028082">
    <property type="entry name" value="Peripla_BP_I"/>
</dbReference>
<proteinExistence type="predicted"/>
<dbReference type="SMART" id="SM00354">
    <property type="entry name" value="HTH_LACI"/>
    <property type="match status" value="1"/>
</dbReference>
<dbReference type="Pfam" id="PF00356">
    <property type="entry name" value="LacI"/>
    <property type="match status" value="1"/>
</dbReference>
<dbReference type="AlphaFoldDB" id="A0A1H6CI21"/>
<evidence type="ECO:0000259" key="4">
    <source>
        <dbReference type="PROSITE" id="PS50932"/>
    </source>
</evidence>
<dbReference type="GO" id="GO:0003700">
    <property type="term" value="F:DNA-binding transcription factor activity"/>
    <property type="evidence" value="ECO:0007669"/>
    <property type="project" value="TreeGrafter"/>
</dbReference>
<dbReference type="PROSITE" id="PS50932">
    <property type="entry name" value="HTH_LACI_2"/>
    <property type="match status" value="1"/>
</dbReference>
<evidence type="ECO:0000256" key="2">
    <source>
        <dbReference type="ARBA" id="ARBA00023125"/>
    </source>
</evidence>
<sequence>MTNPEKSAGVKDIAQALKISLGTVDRALHDRPGVSPKTRDLVLKTAQQLGYSPNLAAQALKLNRRLSVAAVLPKHISHFFDPLREGIRYAAGAAVGVNLSLEFFEYPRLGSGDIEAFRRATQKQFDGVIFLPGDARKYEPLVKKAAQDGIATMCVGSDAPNTERIGSVSAHASVSGAIAAELLSQNLTSKAEVAIFTGELSTLDHVEKLRGFAAALAVIAPHLTLRPALESHERPREAYRQALEVMKEKARPSGIYISTANSMPVLKALDELSLLGKVKVVTTDLFRELVPLIESGMVLATLYQRPFTQGKVALENLLLHLLRDRKPQPILQLAPHVIFRTNLCLFETRVGTSQDEDIEAELQTQ</sequence>
<gene>
    <name evidence="5" type="ORF">SAMN05421819_4580</name>
</gene>
<dbReference type="PANTHER" id="PTHR30146:SF152">
    <property type="entry name" value="TRANSCRIPTIONAL REGULATORY PROTEIN"/>
    <property type="match status" value="1"/>
</dbReference>
<dbReference type="Pfam" id="PF13407">
    <property type="entry name" value="Peripla_BP_4"/>
    <property type="match status" value="1"/>
</dbReference>